<accession>A0ABP0QWB2</accession>
<evidence type="ECO:0000313" key="3">
    <source>
        <dbReference type="Proteomes" id="UP001642484"/>
    </source>
</evidence>
<sequence>MPEICPESKPPSRLGQLQSEELPPEVKALDGMTFERDACLTDWSQAKWLAVALASKVGYGTCADRRSEAAARAPEGEATGAKKSTQLLEHLASAMRPNLSTEQRKECKAVLRWLSAMPGHRHQDDAEDADSDKDSSEVITQIRWVQAVEMPNASVMHPVMTRGRGGAEKTFLVACVVRVNPKAFISSSQASVRKRSSSFGERRSSRSSEGEADRALDWGKDLMKSLAQWPSKPNETLLKSLRVESGELLAELGLMLTDDGVANRPVRLALDKLNAGDTLQMQGPLEGHSPCAGVRLLREGRIEAPVTLTFLRSMKVKNTFLDREGKPIVASCPYCDCHPNFVGWRDRASNLSPSGHFQSLAGLAEEIRQSRGRPKELQKMPKRIPGFSARRAPVLAMKRGCK</sequence>
<comment type="caution">
    <text evidence="2">The sequence shown here is derived from an EMBL/GenBank/DDBJ whole genome shotgun (WGS) entry which is preliminary data.</text>
</comment>
<keyword evidence="3" id="KW-1185">Reference proteome</keyword>
<gene>
    <name evidence="2" type="ORF">CCMP2556_LOCUS43826</name>
</gene>
<organism evidence="2 3">
    <name type="scientific">Durusdinium trenchii</name>
    <dbReference type="NCBI Taxonomy" id="1381693"/>
    <lineage>
        <taxon>Eukaryota</taxon>
        <taxon>Sar</taxon>
        <taxon>Alveolata</taxon>
        <taxon>Dinophyceae</taxon>
        <taxon>Suessiales</taxon>
        <taxon>Symbiodiniaceae</taxon>
        <taxon>Durusdinium</taxon>
    </lineage>
</organism>
<reference evidence="2 3" key="1">
    <citation type="submission" date="2024-02" db="EMBL/GenBank/DDBJ databases">
        <authorList>
            <person name="Chen Y."/>
            <person name="Shah S."/>
            <person name="Dougan E. K."/>
            <person name="Thang M."/>
            <person name="Chan C."/>
        </authorList>
    </citation>
    <scope>NUCLEOTIDE SEQUENCE [LARGE SCALE GENOMIC DNA]</scope>
</reference>
<protein>
    <submittedName>
        <fullName evidence="2">Uncharacterized protein</fullName>
    </submittedName>
</protein>
<evidence type="ECO:0000256" key="1">
    <source>
        <dbReference type="SAM" id="MobiDB-lite"/>
    </source>
</evidence>
<dbReference type="EMBL" id="CAXAMN010024962">
    <property type="protein sequence ID" value="CAK9091386.1"/>
    <property type="molecule type" value="Genomic_DNA"/>
</dbReference>
<feature type="region of interest" description="Disordered" evidence="1">
    <location>
        <begin position="1"/>
        <end position="24"/>
    </location>
</feature>
<evidence type="ECO:0000313" key="2">
    <source>
        <dbReference type="EMBL" id="CAK9091386.1"/>
    </source>
</evidence>
<name>A0ABP0QWB2_9DINO</name>
<dbReference type="Proteomes" id="UP001642484">
    <property type="component" value="Unassembled WGS sequence"/>
</dbReference>
<proteinExistence type="predicted"/>